<evidence type="ECO:0000313" key="2">
    <source>
        <dbReference type="EMBL" id="MBW8191038.1"/>
    </source>
</evidence>
<evidence type="ECO:0008006" key="4">
    <source>
        <dbReference type="Google" id="ProtNLM"/>
    </source>
</evidence>
<dbReference type="NCBIfam" id="TIGR03696">
    <property type="entry name" value="Rhs_assc_core"/>
    <property type="match status" value="1"/>
</dbReference>
<comment type="caution">
    <text evidence="2">The sequence shown here is derived from an EMBL/GenBank/DDBJ whole genome shotgun (WGS) entry which is preliminary data.</text>
</comment>
<accession>A0ABS7EFD7</accession>
<proteinExistence type="predicted"/>
<dbReference type="Proteomes" id="UP001166251">
    <property type="component" value="Unassembled WGS sequence"/>
</dbReference>
<evidence type="ECO:0000313" key="3">
    <source>
        <dbReference type="Proteomes" id="UP001166251"/>
    </source>
</evidence>
<dbReference type="EMBL" id="JAHZSS010000008">
    <property type="protein sequence ID" value="MBW8191038.1"/>
    <property type="molecule type" value="Genomic_DNA"/>
</dbReference>
<evidence type="ECO:0000256" key="1">
    <source>
        <dbReference type="SAM" id="MobiDB-lite"/>
    </source>
</evidence>
<sequence length="206" mass="22015">MQTDPVGYEDQMNLYAYVGNDPVNMVDPTGMYGRGDGWTDEDWDTFDEAQKQAANDMSSAAASLRDQAAGMKKGETNSDGYSGSELEAMASSLDAGAAALRDDGSNGFVANAGTAQDTGGFAAQVDKVGGKIMTVNTSSAAFGTSRTTWMVGHESLHSAGLADQKDIFGYTAYRYSTKFADRAAFKGLKKSKRHKNPDHVMQQVYP</sequence>
<protein>
    <recommendedName>
        <fullName evidence="4">RHS repeat-associated core domain-containing protein</fullName>
    </recommendedName>
</protein>
<keyword evidence="3" id="KW-1185">Reference proteome</keyword>
<organism evidence="2 3">
    <name type="scientific">Neiella holothuriorum</name>
    <dbReference type="NCBI Taxonomy" id="2870530"/>
    <lineage>
        <taxon>Bacteria</taxon>
        <taxon>Pseudomonadati</taxon>
        <taxon>Pseudomonadota</taxon>
        <taxon>Gammaproteobacteria</taxon>
        <taxon>Alteromonadales</taxon>
        <taxon>Echinimonadaceae</taxon>
        <taxon>Neiella</taxon>
    </lineage>
</organism>
<name>A0ABS7EFD7_9GAMM</name>
<reference evidence="2" key="1">
    <citation type="submission" date="2021-07" db="EMBL/GenBank/DDBJ databases">
        <title>Neiella marina sp. nov., isolated from the intestinal content of sea cucumber Apostichopus japonicus.</title>
        <authorList>
            <person name="Bai X."/>
        </authorList>
    </citation>
    <scope>NUCLEOTIDE SEQUENCE</scope>
    <source>
        <strain evidence="2">126</strain>
    </source>
</reference>
<feature type="region of interest" description="Disordered" evidence="1">
    <location>
        <begin position="60"/>
        <end position="80"/>
    </location>
</feature>
<gene>
    <name evidence="2" type="ORF">K0504_08335</name>
</gene>
<dbReference type="InterPro" id="IPR022385">
    <property type="entry name" value="Rhs_assc_core"/>
</dbReference>
<dbReference type="Gene3D" id="2.180.10.10">
    <property type="entry name" value="RHS repeat-associated core"/>
    <property type="match status" value="1"/>
</dbReference>